<dbReference type="InterPro" id="IPR018247">
    <property type="entry name" value="EF_Hand_1_Ca_BS"/>
</dbReference>
<evidence type="ECO:0000313" key="4">
    <source>
        <dbReference type="Proteomes" id="UP000245390"/>
    </source>
</evidence>
<dbReference type="SUPFAM" id="SSF47473">
    <property type="entry name" value="EF-hand"/>
    <property type="match status" value="1"/>
</dbReference>
<dbReference type="PROSITE" id="PS00018">
    <property type="entry name" value="EF_HAND_1"/>
    <property type="match status" value="2"/>
</dbReference>
<organism evidence="3 4">
    <name type="scientific">Silicimonas algicola</name>
    <dbReference type="NCBI Taxonomy" id="1826607"/>
    <lineage>
        <taxon>Bacteria</taxon>
        <taxon>Pseudomonadati</taxon>
        <taxon>Pseudomonadota</taxon>
        <taxon>Alphaproteobacteria</taxon>
        <taxon>Rhodobacterales</taxon>
        <taxon>Paracoccaceae</taxon>
    </lineage>
</organism>
<dbReference type="Pfam" id="PF13202">
    <property type="entry name" value="EF-hand_5"/>
    <property type="match status" value="1"/>
</dbReference>
<gene>
    <name evidence="3" type="ORF">C8D95_102135</name>
</gene>
<dbReference type="EMBL" id="QGGV01000002">
    <property type="protein sequence ID" value="PWK57492.1"/>
    <property type="molecule type" value="Genomic_DNA"/>
</dbReference>
<feature type="chain" id="PRO_5016356721" evidence="1">
    <location>
        <begin position="26"/>
        <end position="130"/>
    </location>
</feature>
<name>A0A316GA41_9RHOB</name>
<dbReference type="AlphaFoldDB" id="A0A316GA41"/>
<comment type="caution">
    <text evidence="3">The sequence shown here is derived from an EMBL/GenBank/DDBJ whole genome shotgun (WGS) entry which is preliminary data.</text>
</comment>
<protein>
    <submittedName>
        <fullName evidence="3">EF hand domain-containing protein</fullName>
    </submittedName>
</protein>
<keyword evidence="1" id="KW-0732">Signal</keyword>
<feature type="domain" description="EF-hand" evidence="2">
    <location>
        <begin position="33"/>
        <end position="51"/>
    </location>
</feature>
<keyword evidence="4" id="KW-1185">Reference proteome</keyword>
<dbReference type="InterPro" id="IPR002048">
    <property type="entry name" value="EF_hand_dom"/>
</dbReference>
<evidence type="ECO:0000259" key="2">
    <source>
        <dbReference type="Pfam" id="PF13202"/>
    </source>
</evidence>
<reference evidence="3 4" key="1">
    <citation type="submission" date="2018-05" db="EMBL/GenBank/DDBJ databases">
        <title>Genomic Encyclopedia of Type Strains, Phase IV (KMG-IV): sequencing the most valuable type-strain genomes for metagenomic binning, comparative biology and taxonomic classification.</title>
        <authorList>
            <person name="Goeker M."/>
        </authorList>
    </citation>
    <scope>NUCLEOTIDE SEQUENCE [LARGE SCALE GENOMIC DNA]</scope>
    <source>
        <strain evidence="3 4">DSM 103371</strain>
    </source>
</reference>
<accession>A0A316GA41</accession>
<dbReference type="Proteomes" id="UP000245390">
    <property type="component" value="Unassembled WGS sequence"/>
</dbReference>
<evidence type="ECO:0000256" key="1">
    <source>
        <dbReference type="SAM" id="SignalP"/>
    </source>
</evidence>
<feature type="signal peptide" evidence="1">
    <location>
        <begin position="1"/>
        <end position="25"/>
    </location>
</feature>
<evidence type="ECO:0000313" key="3">
    <source>
        <dbReference type="EMBL" id="PWK57492.1"/>
    </source>
</evidence>
<proteinExistence type="predicted"/>
<sequence>MSQTTCAAAAILSLGLFVSAAPALADCRSLISDRFDTLDLNGSGSLDRSEWFADLLDTRSGAGPETGSVGPMANIVGLALYDADANGRVTEDELPEEWAILGDSPTSGPIERETYVEALTGICEAPQSRH</sequence>
<dbReference type="GO" id="GO:0005509">
    <property type="term" value="F:calcium ion binding"/>
    <property type="evidence" value="ECO:0007669"/>
    <property type="project" value="InterPro"/>
</dbReference>
<dbReference type="Gene3D" id="1.10.238.10">
    <property type="entry name" value="EF-hand"/>
    <property type="match status" value="1"/>
</dbReference>
<dbReference type="InterPro" id="IPR011992">
    <property type="entry name" value="EF-hand-dom_pair"/>
</dbReference>